<keyword evidence="1 3" id="KW-0560">Oxidoreductase</keyword>
<dbReference type="WBParaSite" id="ECPE_0001263101-mRNA-1">
    <property type="protein sequence ID" value="ECPE_0001263101-mRNA-1"/>
    <property type="gene ID" value="ECPE_0001263101"/>
</dbReference>
<dbReference type="InterPro" id="IPR016163">
    <property type="entry name" value="Ald_DH_C"/>
</dbReference>
<accession>A0A183B060</accession>
<evidence type="ECO:0000256" key="1">
    <source>
        <dbReference type="ARBA" id="ARBA00023002"/>
    </source>
</evidence>
<dbReference type="PROSITE" id="PS00687">
    <property type="entry name" value="ALDEHYDE_DEHYDR_GLU"/>
    <property type="match status" value="1"/>
</dbReference>
<name>A0A183B060_9TREM</name>
<comment type="similarity">
    <text evidence="3">Belongs to the aldehyde dehydrogenase family.</text>
</comment>
<dbReference type="Gene3D" id="3.40.309.10">
    <property type="entry name" value="Aldehyde Dehydrogenase, Chain A, domain 2"/>
    <property type="match status" value="1"/>
</dbReference>
<dbReference type="InterPro" id="IPR050740">
    <property type="entry name" value="Aldehyde_DH_Superfamily"/>
</dbReference>
<reference evidence="6" key="1">
    <citation type="submission" date="2016-06" db="UniProtKB">
        <authorList>
            <consortium name="WormBaseParasite"/>
        </authorList>
    </citation>
    <scope>IDENTIFICATION</scope>
</reference>
<dbReference type="GO" id="GO:0004777">
    <property type="term" value="F:succinate-semialdehyde dehydrogenase (NAD+) activity"/>
    <property type="evidence" value="ECO:0007669"/>
    <property type="project" value="TreeGrafter"/>
</dbReference>
<evidence type="ECO:0000256" key="2">
    <source>
        <dbReference type="PROSITE-ProRule" id="PRU10007"/>
    </source>
</evidence>
<dbReference type="FunFam" id="3.40.605.10:FF:000063">
    <property type="entry name" value="Succinate-semialdehyde dehydrogenase, mitochondrial"/>
    <property type="match status" value="1"/>
</dbReference>
<dbReference type="AlphaFoldDB" id="A0A183B060"/>
<dbReference type="PANTHER" id="PTHR43353">
    <property type="entry name" value="SUCCINATE-SEMIALDEHYDE DEHYDROGENASE, MITOCHONDRIAL"/>
    <property type="match status" value="1"/>
</dbReference>
<evidence type="ECO:0000256" key="3">
    <source>
        <dbReference type="RuleBase" id="RU003345"/>
    </source>
</evidence>
<keyword evidence="4" id="KW-1133">Transmembrane helix</keyword>
<dbReference type="InterPro" id="IPR029510">
    <property type="entry name" value="Ald_DH_CS_GLU"/>
</dbReference>
<dbReference type="SUPFAM" id="SSF53720">
    <property type="entry name" value="ALDH-like"/>
    <property type="match status" value="1"/>
</dbReference>
<keyword evidence="4" id="KW-0472">Membrane</keyword>
<keyword evidence="4" id="KW-0812">Transmembrane</keyword>
<dbReference type="Pfam" id="PF00171">
    <property type="entry name" value="Aldedh"/>
    <property type="match status" value="1"/>
</dbReference>
<evidence type="ECO:0000313" key="6">
    <source>
        <dbReference type="WBParaSite" id="ECPE_0001263101-mRNA-1"/>
    </source>
</evidence>
<dbReference type="PANTHER" id="PTHR43353:SF5">
    <property type="entry name" value="SUCCINATE-SEMIALDEHYDE DEHYDROGENASE, MITOCHONDRIAL"/>
    <property type="match status" value="1"/>
</dbReference>
<dbReference type="InterPro" id="IPR016161">
    <property type="entry name" value="Ald_DH/histidinol_DH"/>
</dbReference>
<dbReference type="Gene3D" id="3.40.605.10">
    <property type="entry name" value="Aldehyde Dehydrogenase, Chain A, domain 1"/>
    <property type="match status" value="1"/>
</dbReference>
<feature type="domain" description="Aldehyde dehydrogenase" evidence="5">
    <location>
        <begin position="34"/>
        <end position="269"/>
    </location>
</feature>
<organism evidence="6">
    <name type="scientific">Echinostoma caproni</name>
    <dbReference type="NCBI Taxonomy" id="27848"/>
    <lineage>
        <taxon>Eukaryota</taxon>
        <taxon>Metazoa</taxon>
        <taxon>Spiralia</taxon>
        <taxon>Lophotrochozoa</taxon>
        <taxon>Platyhelminthes</taxon>
        <taxon>Trematoda</taxon>
        <taxon>Digenea</taxon>
        <taxon>Plagiorchiida</taxon>
        <taxon>Echinostomata</taxon>
        <taxon>Echinostomatoidea</taxon>
        <taxon>Echinostomatidae</taxon>
        <taxon>Echinostoma</taxon>
    </lineage>
</organism>
<dbReference type="InterPro" id="IPR016162">
    <property type="entry name" value="Ald_DH_N"/>
</dbReference>
<dbReference type="InterPro" id="IPR015590">
    <property type="entry name" value="Aldehyde_DH_dom"/>
</dbReference>
<evidence type="ECO:0000256" key="4">
    <source>
        <dbReference type="SAM" id="Phobius"/>
    </source>
</evidence>
<evidence type="ECO:0000259" key="5">
    <source>
        <dbReference type="Pfam" id="PF00171"/>
    </source>
</evidence>
<dbReference type="GO" id="GO:0005739">
    <property type="term" value="C:mitochondrion"/>
    <property type="evidence" value="ECO:0007669"/>
    <property type="project" value="TreeGrafter"/>
</dbReference>
<dbReference type="GO" id="GO:0009450">
    <property type="term" value="P:gamma-aminobutyric acid catabolic process"/>
    <property type="evidence" value="ECO:0007669"/>
    <property type="project" value="TreeGrafter"/>
</dbReference>
<protein>
    <submittedName>
        <fullName evidence="6">Aldedh domain-containing protein</fullName>
    </submittedName>
</protein>
<proteinExistence type="inferred from homology"/>
<sequence>LAEDQRSCLAPRRHLLAFFSYWCFVTLCLILASGVAALEWYAEEAKRTYGQFVPTLQVTNRRQLIHHQPVGLVGIITPWNFPLSMITRKAGAALAAGCAVILKPAEDAPLSALAITHLAASHAKLPLGLLNTITASRDPDGAQAIGELLCEDPAVRLVGFTGSTAVGKLLYRQAAAHGKRVLLELGGNAPFIVFASANLDLAVKGMIASKFRCSGQTCVSANRILVEDCVYDEFVQRAVAAVRQLRMGDGLQPDTRIGPLINKAAVSKWCSGGSHQISPVEHVYSNPTTTTCHRCLLYGSPWIEIVYLYMQGKKNEKEKAPRLGVILNRTTTKLDVDGGVGISEHRKPVRHFHHMGCACPTTVYRTASYLH</sequence>
<feature type="active site" evidence="2">
    <location>
        <position position="184"/>
    </location>
</feature>
<feature type="transmembrane region" description="Helical" evidence="4">
    <location>
        <begin position="19"/>
        <end position="42"/>
    </location>
</feature>